<dbReference type="AlphaFoldDB" id="X1CQ82"/>
<name>X1CQ82_9ZZZZ</name>
<dbReference type="Gene3D" id="3.40.1080.10">
    <property type="entry name" value="Glutaconate Coenzyme A-transferase"/>
    <property type="match status" value="1"/>
</dbReference>
<accession>X1CQ82</accession>
<gene>
    <name evidence="1" type="ORF">S01H4_54004</name>
</gene>
<reference evidence="1" key="1">
    <citation type="journal article" date="2014" name="Front. Microbiol.">
        <title>High frequency of phylogenetically diverse reductive dehalogenase-homologous genes in deep subseafloor sedimentary metagenomes.</title>
        <authorList>
            <person name="Kawai M."/>
            <person name="Futagami T."/>
            <person name="Toyoda A."/>
            <person name="Takaki Y."/>
            <person name="Nishi S."/>
            <person name="Hori S."/>
            <person name="Arai W."/>
            <person name="Tsubouchi T."/>
            <person name="Morono Y."/>
            <person name="Uchiyama I."/>
            <person name="Ito T."/>
            <person name="Fujiyama A."/>
            <person name="Inagaki F."/>
            <person name="Takami H."/>
        </authorList>
    </citation>
    <scope>NUCLEOTIDE SEQUENCE</scope>
    <source>
        <strain evidence="1">Expedition CK06-06</strain>
    </source>
</reference>
<proteinExistence type="predicted"/>
<organism evidence="1">
    <name type="scientific">marine sediment metagenome</name>
    <dbReference type="NCBI Taxonomy" id="412755"/>
    <lineage>
        <taxon>unclassified sequences</taxon>
        <taxon>metagenomes</taxon>
        <taxon>ecological metagenomes</taxon>
    </lineage>
</organism>
<evidence type="ECO:0000313" key="1">
    <source>
        <dbReference type="EMBL" id="GAH09957.1"/>
    </source>
</evidence>
<feature type="non-terminal residue" evidence="1">
    <location>
        <position position="76"/>
    </location>
</feature>
<protein>
    <recommendedName>
        <fullName evidence="2">Acetyl-CoA hydrolase/transferase C-terminal domain-containing protein</fullName>
    </recommendedName>
</protein>
<dbReference type="EMBL" id="BART01031032">
    <property type="protein sequence ID" value="GAH09957.1"/>
    <property type="molecule type" value="Genomic_DNA"/>
</dbReference>
<sequence length="76" mass="8885">MENSKLWDETWKSKWKDKELNVKDAIRKIVTGNRVFIGSGCSEPQLLISELIKQSEKLIDTEILHFLTIGSEKYFK</sequence>
<comment type="caution">
    <text evidence="1">The sequence shown here is derived from an EMBL/GenBank/DDBJ whole genome shotgun (WGS) entry which is preliminary data.</text>
</comment>
<evidence type="ECO:0008006" key="2">
    <source>
        <dbReference type="Google" id="ProtNLM"/>
    </source>
</evidence>